<keyword evidence="4 7" id="KW-0808">Transferase</keyword>
<dbReference type="InterPro" id="IPR034683">
    <property type="entry name" value="IspD/TarI"/>
</dbReference>
<dbReference type="KEGG" id="cthu:HUR95_03075"/>
<dbReference type="NCBIfam" id="TIGR00453">
    <property type="entry name" value="ispD"/>
    <property type="match status" value="1"/>
</dbReference>
<keyword evidence="11" id="KW-1185">Reference proteome</keyword>
<dbReference type="OrthoDB" id="9806837at2"/>
<evidence type="ECO:0000256" key="7">
    <source>
        <dbReference type="HAMAP-Rule" id="MF_00108"/>
    </source>
</evidence>
<dbReference type="InterPro" id="IPR018294">
    <property type="entry name" value="ISPD_synthase_CS"/>
</dbReference>
<dbReference type="EC" id="2.7.7.60" evidence="7"/>
<dbReference type="HAMAP" id="MF_00108">
    <property type="entry name" value="IspD"/>
    <property type="match status" value="1"/>
</dbReference>
<evidence type="ECO:0000256" key="2">
    <source>
        <dbReference type="ARBA" id="ARBA00004787"/>
    </source>
</evidence>
<dbReference type="Proteomes" id="UP000010716">
    <property type="component" value="Unassembled WGS sequence"/>
</dbReference>
<dbReference type="PROSITE" id="PS01295">
    <property type="entry name" value="ISPD"/>
    <property type="match status" value="1"/>
</dbReference>
<dbReference type="SUPFAM" id="SSF53448">
    <property type="entry name" value="Nucleotide-diphospho-sugar transferases"/>
    <property type="match status" value="1"/>
</dbReference>
<dbReference type="InterPro" id="IPR001228">
    <property type="entry name" value="IspD"/>
</dbReference>
<dbReference type="FunFam" id="3.90.550.10:FF:000003">
    <property type="entry name" value="2-C-methyl-D-erythritol 4-phosphate cytidylyltransferase"/>
    <property type="match status" value="1"/>
</dbReference>
<evidence type="ECO:0000313" key="11">
    <source>
        <dbReference type="Proteomes" id="UP000825179"/>
    </source>
</evidence>
<comment type="pathway">
    <text evidence="2 7">Isoprenoid biosynthesis; isopentenyl diphosphate biosynthesis via DXP pathway; isopentenyl diphosphate from 1-deoxy-D-xylulose 5-phosphate: step 2/6.</text>
</comment>
<feature type="site" description="Positions MEP for the nucleophilic attack" evidence="7">
    <location>
        <position position="154"/>
    </location>
</feature>
<name>F5L3Z1_CALTT</name>
<evidence type="ECO:0000256" key="3">
    <source>
        <dbReference type="ARBA" id="ARBA00009789"/>
    </source>
</evidence>
<dbReference type="RefSeq" id="WP_007502771.1">
    <property type="nucleotide sequence ID" value="NZ_AFCE01000066.1"/>
</dbReference>
<dbReference type="UniPathway" id="UPA00056">
    <property type="reaction ID" value="UER00093"/>
</dbReference>
<comment type="similarity">
    <text evidence="3 7">Belongs to the IspD/TarI cytidylyltransferase family. IspD subfamily.</text>
</comment>
<comment type="catalytic activity">
    <reaction evidence="1 7">
        <text>2-C-methyl-D-erythritol 4-phosphate + CTP + H(+) = 4-CDP-2-C-methyl-D-erythritol + diphosphate</text>
        <dbReference type="Rhea" id="RHEA:13429"/>
        <dbReference type="ChEBI" id="CHEBI:15378"/>
        <dbReference type="ChEBI" id="CHEBI:33019"/>
        <dbReference type="ChEBI" id="CHEBI:37563"/>
        <dbReference type="ChEBI" id="CHEBI:57823"/>
        <dbReference type="ChEBI" id="CHEBI:58262"/>
        <dbReference type="EC" id="2.7.7.60"/>
    </reaction>
</comment>
<dbReference type="GO" id="GO:0050518">
    <property type="term" value="F:2-C-methyl-D-erythritol 4-phosphate cytidylyltransferase activity"/>
    <property type="evidence" value="ECO:0007669"/>
    <property type="project" value="UniProtKB-UniRule"/>
</dbReference>
<dbReference type="EMBL" id="CP082237">
    <property type="protein sequence ID" value="QZT34396.1"/>
    <property type="molecule type" value="Genomic_DNA"/>
</dbReference>
<gene>
    <name evidence="7 9" type="primary">ispD</name>
    <name evidence="8" type="ORF">CathTA2_0503</name>
    <name evidence="9" type="ORF">HUR95_03075</name>
</gene>
<dbReference type="PANTHER" id="PTHR32125:SF4">
    <property type="entry name" value="2-C-METHYL-D-ERYTHRITOL 4-PHOSPHATE CYTIDYLYLTRANSFERASE, CHLOROPLASTIC"/>
    <property type="match status" value="1"/>
</dbReference>
<evidence type="ECO:0000313" key="8">
    <source>
        <dbReference type="EMBL" id="EGL83933.1"/>
    </source>
</evidence>
<evidence type="ECO:0000313" key="9">
    <source>
        <dbReference type="EMBL" id="QZT34396.1"/>
    </source>
</evidence>
<organism evidence="8 10">
    <name type="scientific">Caldalkalibacillus thermarum (strain TA2.A1)</name>
    <dbReference type="NCBI Taxonomy" id="986075"/>
    <lineage>
        <taxon>Bacteria</taxon>
        <taxon>Bacillati</taxon>
        <taxon>Bacillota</taxon>
        <taxon>Bacilli</taxon>
        <taxon>Bacillales</taxon>
        <taxon>Bacillaceae</taxon>
        <taxon>Caldalkalibacillus</taxon>
    </lineage>
</organism>
<accession>F5L3Z1</accession>
<dbReference type="Gene3D" id="3.90.550.10">
    <property type="entry name" value="Spore Coat Polysaccharide Biosynthesis Protein SpsA, Chain A"/>
    <property type="match status" value="1"/>
</dbReference>
<feature type="site" description="Positions MEP for the nucleophilic attack" evidence="7">
    <location>
        <position position="210"/>
    </location>
</feature>
<keyword evidence="6 7" id="KW-0414">Isoprene biosynthesis</keyword>
<evidence type="ECO:0000313" key="10">
    <source>
        <dbReference type="Proteomes" id="UP000010716"/>
    </source>
</evidence>
<reference evidence="9 11" key="2">
    <citation type="journal article" date="2020" name="Extremophiles">
        <title>Genomic analysis of Caldalkalibacillus thermarum TA2.A1 reveals aerobic alkaliphilic metabolism and evolutionary hallmarks linking alkaliphilic bacteria and plant life.</title>
        <authorList>
            <person name="de Jong S.I."/>
            <person name="van den Broek M.A."/>
            <person name="Merkel A.Y."/>
            <person name="de la Torre Cortes P."/>
            <person name="Kalamorz F."/>
            <person name="Cook G.M."/>
            <person name="van Loosdrecht M.C.M."/>
            <person name="McMillan D.G.G."/>
        </authorList>
    </citation>
    <scope>NUCLEOTIDE SEQUENCE [LARGE SCALE GENOMIC DNA]</scope>
    <source>
        <strain evidence="9 11">TA2.A1</strain>
    </source>
</reference>
<evidence type="ECO:0000256" key="6">
    <source>
        <dbReference type="ARBA" id="ARBA00023229"/>
    </source>
</evidence>
<keyword evidence="5 7" id="KW-0548">Nucleotidyltransferase</keyword>
<evidence type="ECO:0000256" key="5">
    <source>
        <dbReference type="ARBA" id="ARBA00022695"/>
    </source>
</evidence>
<reference evidence="9" key="3">
    <citation type="submission" date="2021-08" db="EMBL/GenBank/DDBJ databases">
        <authorList>
            <person name="de Jong S."/>
            <person name="van den Broek M."/>
            <person name="Merkel A."/>
            <person name="de la Torre Cortes P."/>
            <person name="Kalamorz F."/>
            <person name="Cook G."/>
            <person name="van Loosdrecht M."/>
            <person name="McMillan D."/>
        </authorList>
    </citation>
    <scope>NUCLEOTIDE SEQUENCE</scope>
    <source>
        <strain evidence="9">TA2.A1</strain>
    </source>
</reference>
<dbReference type="AlphaFoldDB" id="F5L3Z1"/>
<protein>
    <recommendedName>
        <fullName evidence="7">2-C-methyl-D-erythritol 4-phosphate cytidylyltransferase</fullName>
        <ecNumber evidence="7">2.7.7.60</ecNumber>
    </recommendedName>
    <alternativeName>
        <fullName evidence="7">4-diphosphocytidyl-2C-methyl-D-erythritol synthase</fullName>
    </alternativeName>
    <alternativeName>
        <fullName evidence="7">MEP cytidylyltransferase</fullName>
        <shortName evidence="7">MCT</shortName>
    </alternativeName>
</protein>
<dbReference type="eggNOG" id="COG1211">
    <property type="taxonomic scope" value="Bacteria"/>
</dbReference>
<dbReference type="CDD" id="cd02516">
    <property type="entry name" value="CDP-ME_synthetase"/>
    <property type="match status" value="1"/>
</dbReference>
<feature type="site" description="Transition state stabilizer" evidence="7">
    <location>
        <position position="15"/>
    </location>
</feature>
<dbReference type="InterPro" id="IPR050088">
    <property type="entry name" value="IspD/TarI_cytidylyltransf_bact"/>
</dbReference>
<dbReference type="PANTHER" id="PTHR32125">
    <property type="entry name" value="2-C-METHYL-D-ERYTHRITOL 4-PHOSPHATE CYTIDYLYLTRANSFERASE, CHLOROPLASTIC"/>
    <property type="match status" value="1"/>
</dbReference>
<dbReference type="InterPro" id="IPR029044">
    <property type="entry name" value="Nucleotide-diphossugar_trans"/>
</dbReference>
<dbReference type="Proteomes" id="UP000825179">
    <property type="component" value="Chromosome"/>
</dbReference>
<proteinExistence type="inferred from homology"/>
<comment type="function">
    <text evidence="7">Catalyzes the formation of 4-diphosphocytidyl-2-C-methyl-D-erythritol from CTP and 2-C-methyl-D-erythritol 4-phosphate (MEP).</text>
</comment>
<reference evidence="8 10" key="1">
    <citation type="journal article" date="2011" name="J. Bacteriol.">
        <title>Draft genome sequence of the thermoalkaliphilic Caldalkalibacillus thermarum strain TA2.A1.</title>
        <authorList>
            <person name="Kalamorz F."/>
            <person name="Keis S."/>
            <person name="McMillan D.G."/>
            <person name="Olsson K."/>
            <person name="Stanton J.A."/>
            <person name="Stockwell P."/>
            <person name="Black M.A."/>
            <person name="Klingeman D.M."/>
            <person name="Land M.L."/>
            <person name="Han C.S."/>
            <person name="Martin S.L."/>
            <person name="Becher S.A."/>
            <person name="Peddie C.J."/>
            <person name="Morgan H.W."/>
            <person name="Matthies D."/>
            <person name="Preiss L."/>
            <person name="Meier T."/>
            <person name="Brown S.D."/>
            <person name="Cook G.M."/>
        </authorList>
    </citation>
    <scope>NUCLEOTIDE SEQUENCE [LARGE SCALE GENOMIC DNA]</scope>
    <source>
        <strain evidence="8 10">TA2.A1</strain>
    </source>
</reference>
<dbReference type="Pfam" id="PF01128">
    <property type="entry name" value="IspD"/>
    <property type="match status" value="1"/>
</dbReference>
<dbReference type="GO" id="GO:0019288">
    <property type="term" value="P:isopentenyl diphosphate biosynthetic process, methylerythritol 4-phosphate pathway"/>
    <property type="evidence" value="ECO:0007669"/>
    <property type="project" value="UniProtKB-UniRule"/>
</dbReference>
<dbReference type="EMBL" id="AFCE01000066">
    <property type="protein sequence ID" value="EGL83933.1"/>
    <property type="molecule type" value="Genomic_DNA"/>
</dbReference>
<feature type="site" description="Transition state stabilizer" evidence="7">
    <location>
        <position position="22"/>
    </location>
</feature>
<evidence type="ECO:0000256" key="1">
    <source>
        <dbReference type="ARBA" id="ARBA00001282"/>
    </source>
</evidence>
<sequence>MKVSAVIVAAGKGKRMGLGKNKAFLDLEGKPLLVHTLGRWQRFSCVTDITVVAGEEELGLVKELIKQHRLSKVRHVVAGGRERQESVFYGLKALGQEPPDVVLIHDGARPFLAEGYVQQVVDAVQRYGAAILAVPVKDTIKVVDNGHIASTLDRSKLWTAQTPQGFKYALIVKAHEEARRQQREATDDAALVEAMGHAVYIVPGSEYNIKLTTPEDIDLARFILKRSEEV</sequence>
<evidence type="ECO:0000256" key="4">
    <source>
        <dbReference type="ARBA" id="ARBA00022679"/>
    </source>
</evidence>